<evidence type="ECO:0008006" key="3">
    <source>
        <dbReference type="Google" id="ProtNLM"/>
    </source>
</evidence>
<name>A0A892ZFJ0_9NEIS</name>
<dbReference type="EMBL" id="CP069798">
    <property type="protein sequence ID" value="QRQ81403.1"/>
    <property type="molecule type" value="Genomic_DNA"/>
</dbReference>
<dbReference type="KEGG" id="ptes:JQU52_11895"/>
<dbReference type="Proteomes" id="UP000653156">
    <property type="component" value="Chromosome"/>
</dbReference>
<reference evidence="1" key="1">
    <citation type="submission" date="2021-02" db="EMBL/GenBank/DDBJ databases">
        <title>Neisseriaceae sp. 26B isolated from the cloaca of a Common Toad-headed Turtle (Mesoclemmys nasuta).</title>
        <authorList>
            <person name="Spergser J."/>
            <person name="Busse H.-J."/>
        </authorList>
    </citation>
    <scope>NUCLEOTIDE SEQUENCE</scope>
    <source>
        <strain evidence="1">26B</strain>
    </source>
</reference>
<gene>
    <name evidence="1" type="ORF">JQU52_11895</name>
</gene>
<evidence type="ECO:0000313" key="2">
    <source>
        <dbReference type="Proteomes" id="UP000653156"/>
    </source>
</evidence>
<protein>
    <recommendedName>
        <fullName evidence="3">Virulence protein</fullName>
    </recommendedName>
</protein>
<keyword evidence="2" id="KW-1185">Reference proteome</keyword>
<organism evidence="1 2">
    <name type="scientific">Paralysiella testudinis</name>
    <dbReference type="NCBI Taxonomy" id="2809020"/>
    <lineage>
        <taxon>Bacteria</taxon>
        <taxon>Pseudomonadati</taxon>
        <taxon>Pseudomonadota</taxon>
        <taxon>Betaproteobacteria</taxon>
        <taxon>Neisseriales</taxon>
        <taxon>Neisseriaceae</taxon>
        <taxon>Paralysiella</taxon>
    </lineage>
</organism>
<dbReference type="RefSeq" id="WP_230338696.1">
    <property type="nucleotide sequence ID" value="NZ_CP069798.1"/>
</dbReference>
<sequence>MNKPIIIYNTEDGRAAISLHLQNETVWLSLDQMEKKVTTEYQKFQAKTLSKPPKKQNKTG</sequence>
<evidence type="ECO:0000313" key="1">
    <source>
        <dbReference type="EMBL" id="QRQ81403.1"/>
    </source>
</evidence>
<dbReference type="AlphaFoldDB" id="A0A892ZFJ0"/>
<accession>A0A892ZFJ0</accession>
<proteinExistence type="predicted"/>